<evidence type="ECO:0000256" key="1">
    <source>
        <dbReference type="ARBA" id="ARBA00006328"/>
    </source>
</evidence>
<evidence type="ECO:0000313" key="5">
    <source>
        <dbReference type="EMBL" id="KAK5170376.1"/>
    </source>
</evidence>
<name>A0AAV9PAQ3_9PEZI</name>
<proteinExistence type="inferred from homology"/>
<dbReference type="InterPro" id="IPR051164">
    <property type="entry name" value="NmrA-like_oxidored"/>
</dbReference>
<dbReference type="GO" id="GO:0005634">
    <property type="term" value="C:nucleus"/>
    <property type="evidence" value="ECO:0007669"/>
    <property type="project" value="TreeGrafter"/>
</dbReference>
<dbReference type="GeneID" id="89926307"/>
<feature type="region of interest" description="Disordered" evidence="3">
    <location>
        <begin position="311"/>
        <end position="349"/>
    </location>
</feature>
<evidence type="ECO:0000256" key="3">
    <source>
        <dbReference type="SAM" id="MobiDB-lite"/>
    </source>
</evidence>
<dbReference type="InterPro" id="IPR021463">
    <property type="entry name" value="Methyltransf_34"/>
</dbReference>
<comment type="similarity">
    <text evidence="1">Belongs to the NmrA-type oxidoreductase family.</text>
</comment>
<reference evidence="5 6" key="1">
    <citation type="submission" date="2023-08" db="EMBL/GenBank/DDBJ databases">
        <title>Black Yeasts Isolated from many extreme environments.</title>
        <authorList>
            <person name="Coleine C."/>
            <person name="Stajich J.E."/>
            <person name="Selbmann L."/>
        </authorList>
    </citation>
    <scope>NUCLEOTIDE SEQUENCE [LARGE SCALE GENOMIC DNA]</scope>
    <source>
        <strain evidence="5 6">CCFEE 5935</strain>
    </source>
</reference>
<keyword evidence="2" id="KW-0521">NADP</keyword>
<dbReference type="PANTHER" id="PTHR42748:SF31">
    <property type="entry name" value="NMRA-LIKE DOMAIN-CONTAINING PROTEIN-RELATED"/>
    <property type="match status" value="1"/>
</dbReference>
<evidence type="ECO:0000259" key="4">
    <source>
        <dbReference type="Pfam" id="PF05368"/>
    </source>
</evidence>
<feature type="domain" description="NmrA-like" evidence="4">
    <location>
        <begin position="4"/>
        <end position="250"/>
    </location>
</feature>
<accession>A0AAV9PAQ3</accession>
<keyword evidence="6" id="KW-1185">Reference proteome</keyword>
<dbReference type="RefSeq" id="XP_064659574.1">
    <property type="nucleotide sequence ID" value="XM_064802213.1"/>
</dbReference>
<evidence type="ECO:0000256" key="2">
    <source>
        <dbReference type="ARBA" id="ARBA00022857"/>
    </source>
</evidence>
<dbReference type="Proteomes" id="UP001337655">
    <property type="component" value="Unassembled WGS sequence"/>
</dbReference>
<dbReference type="AlphaFoldDB" id="A0AAV9PAQ3"/>
<comment type="caution">
    <text evidence="5">The sequence shown here is derived from an EMBL/GenBank/DDBJ whole genome shotgun (WGS) entry which is preliminary data.</text>
</comment>
<dbReference type="InterPro" id="IPR008030">
    <property type="entry name" value="NmrA-like"/>
</dbReference>
<dbReference type="InterPro" id="IPR036291">
    <property type="entry name" value="NAD(P)-bd_dom_sf"/>
</dbReference>
<dbReference type="EMBL" id="JAVRRT010000007">
    <property type="protein sequence ID" value="KAK5170376.1"/>
    <property type="molecule type" value="Genomic_DNA"/>
</dbReference>
<gene>
    <name evidence="5" type="ORF">LTR77_004963</name>
</gene>
<dbReference type="Pfam" id="PF05368">
    <property type="entry name" value="NmrA"/>
    <property type="match status" value="1"/>
</dbReference>
<organism evidence="5 6">
    <name type="scientific">Saxophila tyrrhenica</name>
    <dbReference type="NCBI Taxonomy" id="1690608"/>
    <lineage>
        <taxon>Eukaryota</taxon>
        <taxon>Fungi</taxon>
        <taxon>Dikarya</taxon>
        <taxon>Ascomycota</taxon>
        <taxon>Pezizomycotina</taxon>
        <taxon>Dothideomycetes</taxon>
        <taxon>Dothideomycetidae</taxon>
        <taxon>Mycosphaerellales</taxon>
        <taxon>Extremaceae</taxon>
        <taxon>Saxophila</taxon>
    </lineage>
</organism>
<protein>
    <recommendedName>
        <fullName evidence="4">NmrA-like domain-containing protein</fullName>
    </recommendedName>
</protein>
<dbReference type="PANTHER" id="PTHR42748">
    <property type="entry name" value="NITROGEN METABOLITE REPRESSION PROTEIN NMRA FAMILY MEMBER"/>
    <property type="match status" value="1"/>
</dbReference>
<dbReference type="Gene3D" id="3.40.50.720">
    <property type="entry name" value="NAD(P)-binding Rossmann-like Domain"/>
    <property type="match status" value="1"/>
</dbReference>
<evidence type="ECO:0000313" key="6">
    <source>
        <dbReference type="Proteomes" id="UP001337655"/>
    </source>
</evidence>
<dbReference type="Pfam" id="PF11312">
    <property type="entry name" value="Methyltransf_34"/>
    <property type="match status" value="1"/>
</dbReference>
<sequence length="665" mass="73623">MAPSILIVGATGNTGRSVVETLPGLTKNTELSSHRIIALTRSSKSPAAQQLAKIDRVEVVEQNWIEITSDWLREHEVNRIFIAPHNEPTQFAEEGQFHVSALQAGVKYVVRISTTAANVHPNYPAYYPRTHWAIEAMLSQPEFKSMQWTSLQPNVFFSIVFGPSVEMIKNFRKTGKQGTLSILLDEDTPTGVIDPHEIGVLAAHLLAQKDTSPHNNKRYVLNGPEDITGAQVVKMVEKQIGEPVKDVKFKDVSFIDQWADSVSGSKNLIRTVKFAPVTSWEGKAMAETTSKEVLELYAPKRTAGEALEQISYGDEAMARGGGKPTSRPKGQARRTSAKDSTEQGEEADSSIALKVQQLCLDIFKNALKPESGDQGTLQEVKGHLYNRDFATAFGKEEYLRVYASRWSPSRALAYIQVFRDIEEHLDVHQDNDLHVACLGGGAGGELVALAGWHSTHLDAAHEGSFKNLHLRLIDIANWFGVTQSLLNSVTSPPELSKYASQAKKDANKPLVCPENLDVVFQQQDVLHADHQTTAAFAETVKGANLTTFMFTLNELYSTSVAKTQRLLAQLTEAMSVGACLLVVDSPGSYSTVSINGTEKRYPMQWLVDHTLLARGENDASGAKWEKVLSDDSRWFRLAETLHYPIDLENMRYQIHLYRRLGDVGG</sequence>
<dbReference type="SUPFAM" id="SSF51735">
    <property type="entry name" value="NAD(P)-binding Rossmann-fold domains"/>
    <property type="match status" value="1"/>
</dbReference>